<dbReference type="PANTHER" id="PTHR43514:SF1">
    <property type="entry name" value="SULFATE_THIOSULFATE IMPORT ATP-BINDING PROTEIN CYSA"/>
    <property type="match status" value="1"/>
</dbReference>
<evidence type="ECO:0000313" key="4">
    <source>
        <dbReference type="EMBL" id="RSU14596.1"/>
    </source>
</evidence>
<organism evidence="4 5">
    <name type="scientific">Vagococcus acidifermentans</name>
    <dbReference type="NCBI Taxonomy" id="564710"/>
    <lineage>
        <taxon>Bacteria</taxon>
        <taxon>Bacillati</taxon>
        <taxon>Bacillota</taxon>
        <taxon>Bacilli</taxon>
        <taxon>Lactobacillales</taxon>
        <taxon>Enterococcaceae</taxon>
        <taxon>Vagococcus</taxon>
    </lineage>
</organism>
<evidence type="ECO:0000256" key="2">
    <source>
        <dbReference type="ARBA" id="ARBA00022840"/>
    </source>
</evidence>
<dbReference type="Pfam" id="PF00005">
    <property type="entry name" value="ABC_tran"/>
    <property type="match status" value="1"/>
</dbReference>
<dbReference type="SUPFAM" id="SSF52540">
    <property type="entry name" value="P-loop containing nucleoside triphosphate hydrolases"/>
    <property type="match status" value="1"/>
</dbReference>
<evidence type="ECO:0000259" key="3">
    <source>
        <dbReference type="PROSITE" id="PS50893"/>
    </source>
</evidence>
<dbReference type="InterPro" id="IPR003439">
    <property type="entry name" value="ABC_transporter-like_ATP-bd"/>
</dbReference>
<dbReference type="AlphaFoldDB" id="A0A430B2N8"/>
<keyword evidence="1" id="KW-0547">Nucleotide-binding</keyword>
<name>A0A430B2N8_9ENTE</name>
<dbReference type="GO" id="GO:0005524">
    <property type="term" value="F:ATP binding"/>
    <property type="evidence" value="ECO:0007669"/>
    <property type="project" value="UniProtKB-KW"/>
</dbReference>
<dbReference type="PROSITE" id="PS50893">
    <property type="entry name" value="ABC_TRANSPORTER_2"/>
    <property type="match status" value="1"/>
</dbReference>
<proteinExistence type="predicted"/>
<sequence>MSLSATIRKELPQFRLDVSLTSQNDVTGVLGASGDGKSMTLKCLAGIETPDSGKICVNGRVLFDSEKGINLPPQKRRVGYLFQHYALFPHFSVAKNILCGMTGSGKEKQDRLYELARLFRLEHLLAMYPANLSGGQQQRVALARLLASKPDILLLDEPFSALDAHLKEYLEVELAQILEAFPNDVILVTHNRDEAYHLCNKLAILDNGRIIEHGRTQDLFNHPRCLTSAKLTGCKNFSPVTQLSRRTLAADDWGLTFTLDRDIPEDIAFVGIRAHSFFPASDNSGVNSFPVTLQKQIEGPFEWRCVVTSGGSQPFWWKQAKEGKNELPNTGYLSVAANDILLLKKN</sequence>
<dbReference type="PROSITE" id="PS00211">
    <property type="entry name" value="ABC_TRANSPORTER_1"/>
    <property type="match status" value="1"/>
</dbReference>
<evidence type="ECO:0000256" key="1">
    <source>
        <dbReference type="ARBA" id="ARBA00022741"/>
    </source>
</evidence>
<dbReference type="InterPro" id="IPR027417">
    <property type="entry name" value="P-loop_NTPase"/>
</dbReference>
<dbReference type="InterPro" id="IPR017871">
    <property type="entry name" value="ABC_transporter-like_CS"/>
</dbReference>
<evidence type="ECO:0000313" key="5">
    <source>
        <dbReference type="Proteomes" id="UP000286773"/>
    </source>
</evidence>
<dbReference type="SMART" id="SM00382">
    <property type="entry name" value="AAA"/>
    <property type="match status" value="1"/>
</dbReference>
<dbReference type="PANTHER" id="PTHR43514">
    <property type="entry name" value="ABC TRANSPORTER I FAMILY MEMBER 10"/>
    <property type="match status" value="1"/>
</dbReference>
<accession>A0A430B2N8</accession>
<feature type="domain" description="ABC transporter" evidence="3">
    <location>
        <begin position="1"/>
        <end position="232"/>
    </location>
</feature>
<keyword evidence="2" id="KW-0067">ATP-binding</keyword>
<protein>
    <recommendedName>
        <fullName evidence="3">ABC transporter domain-containing protein</fullName>
    </recommendedName>
</protein>
<dbReference type="InterPro" id="IPR050334">
    <property type="entry name" value="Molybdenum_import_ModC"/>
</dbReference>
<reference evidence="4 5" key="1">
    <citation type="submission" date="2017-05" db="EMBL/GenBank/DDBJ databases">
        <title>Vagococcus spp. assemblies.</title>
        <authorList>
            <person name="Gulvik C.A."/>
        </authorList>
    </citation>
    <scope>NUCLEOTIDE SEQUENCE [LARGE SCALE GENOMIC DNA]</scope>
    <source>
        <strain evidence="4 5">LMG 24798</strain>
    </source>
</reference>
<comment type="caution">
    <text evidence="4">The sequence shown here is derived from an EMBL/GenBank/DDBJ whole genome shotgun (WGS) entry which is preliminary data.</text>
</comment>
<dbReference type="GO" id="GO:0016887">
    <property type="term" value="F:ATP hydrolysis activity"/>
    <property type="evidence" value="ECO:0007669"/>
    <property type="project" value="InterPro"/>
</dbReference>
<gene>
    <name evidence="4" type="ORF">CBF27_01025</name>
</gene>
<dbReference type="EMBL" id="NGKC01000001">
    <property type="protein sequence ID" value="RSU14596.1"/>
    <property type="molecule type" value="Genomic_DNA"/>
</dbReference>
<dbReference type="InterPro" id="IPR003593">
    <property type="entry name" value="AAA+_ATPase"/>
</dbReference>
<keyword evidence="5" id="KW-1185">Reference proteome</keyword>
<dbReference type="Gene3D" id="3.40.50.300">
    <property type="entry name" value="P-loop containing nucleotide triphosphate hydrolases"/>
    <property type="match status" value="1"/>
</dbReference>
<dbReference type="Proteomes" id="UP000286773">
    <property type="component" value="Unassembled WGS sequence"/>
</dbReference>